<accession>A0A2P8A7Q6</accession>
<protein>
    <recommendedName>
        <fullName evidence="8">FUN14 family protein</fullName>
    </recommendedName>
</protein>
<dbReference type="OrthoDB" id="3990500at2759"/>
<gene>
    <name evidence="6" type="ORF">B9Z65_6102</name>
</gene>
<dbReference type="Pfam" id="PF04930">
    <property type="entry name" value="FUN14"/>
    <property type="match status" value="1"/>
</dbReference>
<evidence type="ECO:0008006" key="8">
    <source>
        <dbReference type="Google" id="ProtNLM"/>
    </source>
</evidence>
<comment type="similarity">
    <text evidence="2">Belongs to the FUN14 family.</text>
</comment>
<name>A0A2P8A7Q6_9PEZI</name>
<keyword evidence="5" id="KW-0472">Membrane</keyword>
<keyword evidence="4" id="KW-1133">Transmembrane helix</keyword>
<proteinExistence type="inferred from homology"/>
<keyword evidence="3" id="KW-0812">Transmembrane</keyword>
<dbReference type="InterPro" id="IPR007014">
    <property type="entry name" value="FUN14"/>
</dbReference>
<evidence type="ECO:0000256" key="2">
    <source>
        <dbReference type="ARBA" id="ARBA00009160"/>
    </source>
</evidence>
<reference evidence="6 7" key="1">
    <citation type="submission" date="2017-05" db="EMBL/GenBank/DDBJ databases">
        <title>Draft genome sequence of Elsinoe australis.</title>
        <authorList>
            <person name="Cheng Q."/>
        </authorList>
    </citation>
    <scope>NUCLEOTIDE SEQUENCE [LARGE SCALE GENOMIC DNA]</scope>
    <source>
        <strain evidence="6 7">NL1</strain>
    </source>
</reference>
<evidence type="ECO:0000313" key="7">
    <source>
        <dbReference type="Proteomes" id="UP000243723"/>
    </source>
</evidence>
<dbReference type="EMBL" id="NHZQ01000060">
    <property type="protein sequence ID" value="PSK56478.1"/>
    <property type="molecule type" value="Genomic_DNA"/>
</dbReference>
<sequence length="158" mass="17034">MAFLLARRSMMLGITALGASSLLLGPISYRRRTLLDTSPSPVSAKDWSYSQYQRDAKVPIFGESGGLNPRAIRQISAGSILGVFAGMAVSTFSKPLTLLIGLLILGVTALESKGIHIVPYKRLQGYVTSVDLRSLIQDNVAFKISFGTTFALTGFSEF</sequence>
<dbReference type="STRING" id="40998.A0A2P8A7Q6"/>
<evidence type="ECO:0000313" key="6">
    <source>
        <dbReference type="EMBL" id="PSK56478.1"/>
    </source>
</evidence>
<dbReference type="AlphaFoldDB" id="A0A2P8A7Q6"/>
<dbReference type="GO" id="GO:0016020">
    <property type="term" value="C:membrane"/>
    <property type="evidence" value="ECO:0007669"/>
    <property type="project" value="UniProtKB-SubCell"/>
</dbReference>
<comment type="subcellular location">
    <subcellularLocation>
        <location evidence="1">Membrane</location>
    </subcellularLocation>
</comment>
<evidence type="ECO:0000256" key="1">
    <source>
        <dbReference type="ARBA" id="ARBA00004370"/>
    </source>
</evidence>
<evidence type="ECO:0000256" key="5">
    <source>
        <dbReference type="ARBA" id="ARBA00023136"/>
    </source>
</evidence>
<comment type="caution">
    <text evidence="6">The sequence shown here is derived from an EMBL/GenBank/DDBJ whole genome shotgun (WGS) entry which is preliminary data.</text>
</comment>
<keyword evidence="7" id="KW-1185">Reference proteome</keyword>
<organism evidence="6 7">
    <name type="scientific">Elsinoe australis</name>
    <dbReference type="NCBI Taxonomy" id="40998"/>
    <lineage>
        <taxon>Eukaryota</taxon>
        <taxon>Fungi</taxon>
        <taxon>Dikarya</taxon>
        <taxon>Ascomycota</taxon>
        <taxon>Pezizomycotina</taxon>
        <taxon>Dothideomycetes</taxon>
        <taxon>Dothideomycetidae</taxon>
        <taxon>Myriangiales</taxon>
        <taxon>Elsinoaceae</taxon>
        <taxon>Elsinoe</taxon>
    </lineage>
</organism>
<dbReference type="Proteomes" id="UP000243723">
    <property type="component" value="Unassembled WGS sequence"/>
</dbReference>
<evidence type="ECO:0000256" key="4">
    <source>
        <dbReference type="ARBA" id="ARBA00022989"/>
    </source>
</evidence>
<evidence type="ECO:0000256" key="3">
    <source>
        <dbReference type="ARBA" id="ARBA00022692"/>
    </source>
</evidence>